<evidence type="ECO:0000313" key="2">
    <source>
        <dbReference type="Proteomes" id="UP000625711"/>
    </source>
</evidence>
<name>A0A834MHL3_RHYFE</name>
<evidence type="ECO:0000313" key="1">
    <source>
        <dbReference type="EMBL" id="KAF7284171.1"/>
    </source>
</evidence>
<dbReference type="EMBL" id="JAACXV010000081">
    <property type="protein sequence ID" value="KAF7284171.1"/>
    <property type="molecule type" value="Genomic_DNA"/>
</dbReference>
<sequence>MELNRIFCNLFLKDFSKVEPYHQTTSSIKLRIGISSDFIRFTDDTLIKVTIHMKQSLLSSVYHREVFLAVLFQHFLTRTNRSESWKRHRRTQKPPSLPQHRCFGQTNFMVPF</sequence>
<dbReference type="AlphaFoldDB" id="A0A834MHL3"/>
<reference evidence="1" key="1">
    <citation type="submission" date="2020-08" db="EMBL/GenBank/DDBJ databases">
        <title>Genome sequencing and assembly of the red palm weevil Rhynchophorus ferrugineus.</title>
        <authorList>
            <person name="Dias G.B."/>
            <person name="Bergman C.M."/>
            <person name="Manee M."/>
        </authorList>
    </citation>
    <scope>NUCLEOTIDE SEQUENCE</scope>
    <source>
        <strain evidence="1">AA-2017</strain>
        <tissue evidence="1">Whole larva</tissue>
    </source>
</reference>
<comment type="caution">
    <text evidence="1">The sequence shown here is derived from an EMBL/GenBank/DDBJ whole genome shotgun (WGS) entry which is preliminary data.</text>
</comment>
<protein>
    <submittedName>
        <fullName evidence="1">Uncharacterized protein</fullName>
    </submittedName>
</protein>
<accession>A0A834MHL3</accession>
<proteinExistence type="predicted"/>
<organism evidence="1 2">
    <name type="scientific">Rhynchophorus ferrugineus</name>
    <name type="common">Red palm weevil</name>
    <name type="synonym">Curculio ferrugineus</name>
    <dbReference type="NCBI Taxonomy" id="354439"/>
    <lineage>
        <taxon>Eukaryota</taxon>
        <taxon>Metazoa</taxon>
        <taxon>Ecdysozoa</taxon>
        <taxon>Arthropoda</taxon>
        <taxon>Hexapoda</taxon>
        <taxon>Insecta</taxon>
        <taxon>Pterygota</taxon>
        <taxon>Neoptera</taxon>
        <taxon>Endopterygota</taxon>
        <taxon>Coleoptera</taxon>
        <taxon>Polyphaga</taxon>
        <taxon>Cucujiformia</taxon>
        <taxon>Curculionidae</taxon>
        <taxon>Dryophthorinae</taxon>
        <taxon>Rhynchophorus</taxon>
    </lineage>
</organism>
<dbReference type="Proteomes" id="UP000625711">
    <property type="component" value="Unassembled WGS sequence"/>
</dbReference>
<gene>
    <name evidence="1" type="ORF">GWI33_022422</name>
</gene>
<keyword evidence="2" id="KW-1185">Reference proteome</keyword>